<feature type="non-terminal residue" evidence="3">
    <location>
        <position position="2122"/>
    </location>
</feature>
<dbReference type="InterPro" id="IPR044016">
    <property type="entry name" value="Big_13"/>
</dbReference>
<gene>
    <name evidence="3" type="ORF">CRU90_11960</name>
</gene>
<dbReference type="Gene3D" id="2.60.40.10">
    <property type="entry name" value="Immunoglobulins"/>
    <property type="match status" value="14"/>
</dbReference>
<name>A0A4Q0ZDP2_9BACT</name>
<comment type="caution">
    <text evidence="3">The sequence shown here is derived from an EMBL/GenBank/DDBJ whole genome shotgun (WGS) entry which is preliminary data.</text>
</comment>
<dbReference type="InterPro" id="IPR049826">
    <property type="entry name" value="Ig-like_ice"/>
</dbReference>
<protein>
    <recommendedName>
        <fullName evidence="5">Ig-like domain-containing protein</fullName>
    </recommendedName>
</protein>
<proteinExistence type="predicted"/>
<dbReference type="NCBIfam" id="NF012196">
    <property type="entry name" value="Ig_like_ice"/>
    <property type="match status" value="7"/>
</dbReference>
<accession>A0A4Q0ZDP2</accession>
<dbReference type="NCBIfam" id="NF033510">
    <property type="entry name" value="Ca_tandemer"/>
    <property type="match status" value="13"/>
</dbReference>
<feature type="domain" description="Ig-like" evidence="1">
    <location>
        <begin position="333"/>
        <end position="400"/>
    </location>
</feature>
<dbReference type="Pfam" id="PF19077">
    <property type="entry name" value="Big_13"/>
    <property type="match status" value="1"/>
</dbReference>
<evidence type="ECO:0000259" key="1">
    <source>
        <dbReference type="Pfam" id="PF12245"/>
    </source>
</evidence>
<dbReference type="RefSeq" id="WP_128987503.1">
    <property type="nucleotide sequence ID" value="NZ_PDJZ01000020.1"/>
</dbReference>
<reference evidence="3 4" key="1">
    <citation type="submission" date="2017-10" db="EMBL/GenBank/DDBJ databases">
        <title>Genomics of the genus Arcobacter.</title>
        <authorList>
            <person name="Perez-Cataluna A."/>
            <person name="Figueras M.J."/>
        </authorList>
    </citation>
    <scope>NUCLEOTIDE SEQUENCE [LARGE SCALE GENOMIC DNA]</scope>
    <source>
        <strain evidence="3 4">F26</strain>
    </source>
</reference>
<dbReference type="InterPro" id="IPR013783">
    <property type="entry name" value="Ig-like_fold"/>
</dbReference>
<feature type="domain" description="Bacterial Ig-like" evidence="2">
    <location>
        <begin position="822"/>
        <end position="898"/>
    </location>
</feature>
<feature type="domain" description="Ig-like" evidence="1">
    <location>
        <begin position="1232"/>
        <end position="1299"/>
    </location>
</feature>
<evidence type="ECO:0000259" key="2">
    <source>
        <dbReference type="Pfam" id="PF19077"/>
    </source>
</evidence>
<sequence>MKLTIKSDNQVKIIDLNKDLNLSAVKGEQYVFSNGFTNYTLNFKDDQQTVSLQFNVDGKIIKVDLKGIVPFLQENSTNTDNPTAIIINKSINEKNIENILQDETFNGSEIIDRLEALLVNPANLGKDLTLISDFQTLIEALDAAAAGGEQGGNNTNGSSFNSIFSPLEDSLNDIGETDIWENLNETLNPVDIIESNFVPQSSIVEPLSITLIVQDFVNLKDSLNGLLIVGETTGLNSGDLITIIFNNSTYNTTVNSDGSYSFTIPSDNLILEDGNYNLIVIGTNSQGETVQIEKNIIVDTTVDTIILDPISEDGYLNAQEANEPLVITGKTDGIEPGQSVTVTLNGKEYTTTVGLDGTFEVTVPVEDVQALEDGEKYEVEAKVEDKAGNETSFSSDVKVDLVTGTLVLNEISDDYLNAIEHGNDLTISGYTTGIESGQVVTITLNGKEYKGNVASDGSFGITIPASDVSKLEETTYEVNGKVTDKAGNEAVDTEDFTVDLTPPSVEIDPIDYVNAQTHGDPLVITGKVEGVEAGTPVIVELNGEEYPTTVKGDGTFEVTIPADDVTNLVDGEDYEITATVQDKAGNEISDSEEFSVDTTVPTITLDTISTDGYINVDEYTEALVITGSTTDVEDGQTVSVNFNGKEYTGVVNDNKFSVEIPSSEISKLTNNEVYTVEASVSDKAGNATDTSKDVTVDLTVGTIDLKLDEISGGYINAAEHDEPLVIAGTTTDIEEGQTVTVSLNGKEYTTEVKADGTFEVTVPVEDVKALEDGVSYKVEASVTDAANNPTQDAKKLNVDLTAPTIVLDEISDNYVNAQEKGQDLTITGQTDAEAGQIVTVTVNGKEYTGAVASDGSFGINVPKEDVALLNEGEYVATAIVSDKAGNVSTPDEENFFVDDTAGTISLDEISGDYINANEHNEPLTITGTTTGIEPGQVVTVSLNGEDYKTTVNPDGTFEVTIPANKVGELVDGPVEVTASVKDKAGNEATTSDEFIVDTNVGTITLDDISADGYINSVESQEPLVITGRTTGIEAGQEVIVSLNGEDYKTTVKPDGSFEVTIKADDVKALAEGDYEVIARSSDKAGNGVDTVKEVTVDLSAGTITLDEISDNYINALEKNSSLSITGKTEGIEAGQKVIVNFNEVNYETIVQADGTFSVTVPVEAVQALENGKTYEAIASVADAANNATVIDKEDVIVDTTVDTIILDPISEDGYLNAQEANEPLVITGKTDGIEPGQSVTVTLNGKEYTTTVGLDGTFEVTVPVEDVQALEDGEKYEVEAKVEDKAGNETSFSSDVKVDLSIGDTKPVLTIKEVEDGYLNAEELEDGIQTNVTIPEGIEEGDKIVFTITTPDGTEETFEYPVTVDDIIKGNVDVTIPKDKFPEDGNYEITAKIEDEAGNSTEPSEVVEFVMDTIVSDNLAITDIVDQNGDYSSVIMYGTGVKTGEIIKLFDENGNEVASTIVDLDGKWQIDISNLTNTPINDNEFFKVIEYYENGTPRAETNVTHYWHGSWTNSNTESSDDYVFTGNGDDIINTDAILSGTNENGTVTSDNNDTNDFLVIDGGNGTDTVTFGKDMSEYDISIDPVTGYVIVKESADSDSDADGIGDVTELRNIEVIKFKDITLLDTPVLSIEEATNGVSADELSNGIDSIVTLPIGTTNGDKILFDIIDNNGDKQQFEYIIQDGDIVDNKVNVVIPKDYFPTDEIYEVSVVVEYKNGVQTKPSNNVDLEIDTNSGTINLDPISEDGYINAQESDEPLVITGTTTDIEEGQTVTVSLNGKEYTTEVKADGTFEVTVPVEDVKALEDINYQVKANTVDKSGNIAENSKNVIVDTTIGELKLDNISSDNYIDALEHNEPLVITGTTTDIEEGQTVIVSLNGKEYTTEVKADGTFEVTVPVEDVKALEDISYEVKALTIDNAGNQAIDNKNITVNTNIAESLTINDLVVYEGGKATFEIDVKKLVVNSTLKLNFIDDTATVNEDYKKDVYEYSIDGGQSWHSVVNDQVDLSVGTQIVLIRVDIVDDKKLESTEKFDLSVDLISNSGNKLSAVSTVEIINNSVKANDDSSNTIQIRCCEKLVTEYAVTETSHVNESNSEVAGLSDGGYVVVWQGVDSNGSGIYSQKF</sequence>
<evidence type="ECO:0008006" key="5">
    <source>
        <dbReference type="Google" id="ProtNLM"/>
    </source>
</evidence>
<dbReference type="OrthoDB" id="5348567at2"/>
<feature type="domain" description="Ig-like" evidence="1">
    <location>
        <begin position="928"/>
        <end position="997"/>
    </location>
</feature>
<organism evidence="3 4">
    <name type="scientific">Arcobacter cloacae</name>
    <dbReference type="NCBI Taxonomy" id="1054034"/>
    <lineage>
        <taxon>Bacteria</taxon>
        <taxon>Pseudomonadati</taxon>
        <taxon>Campylobacterota</taxon>
        <taxon>Epsilonproteobacteria</taxon>
        <taxon>Campylobacterales</taxon>
        <taxon>Arcobacteraceae</taxon>
        <taxon>Arcobacter</taxon>
    </lineage>
</organism>
<dbReference type="EMBL" id="PDJZ01000020">
    <property type="protein sequence ID" value="RXJ82951.1"/>
    <property type="molecule type" value="Genomic_DNA"/>
</dbReference>
<dbReference type="InterPro" id="IPR022038">
    <property type="entry name" value="Ig-like_bact"/>
</dbReference>
<dbReference type="Proteomes" id="UP000290870">
    <property type="component" value="Unassembled WGS sequence"/>
</dbReference>
<evidence type="ECO:0000313" key="3">
    <source>
        <dbReference type="EMBL" id="RXJ82951.1"/>
    </source>
</evidence>
<feature type="domain" description="Ig-like" evidence="1">
    <location>
        <begin position="431"/>
        <end position="499"/>
    </location>
</feature>
<feature type="domain" description="Ig-like" evidence="1">
    <location>
        <begin position="669"/>
        <end position="697"/>
    </location>
</feature>
<evidence type="ECO:0000313" key="4">
    <source>
        <dbReference type="Proteomes" id="UP000290870"/>
    </source>
</evidence>
<dbReference type="Pfam" id="PF12245">
    <property type="entry name" value="Big_3_2"/>
    <property type="match status" value="5"/>
</dbReference>